<dbReference type="RefSeq" id="WP_113290081.1">
    <property type="nucleotide sequence ID" value="NZ_QNTQ01000013.1"/>
</dbReference>
<dbReference type="Gene3D" id="3.40.50.300">
    <property type="entry name" value="P-loop containing nucleotide triphosphate hydrolases"/>
    <property type="match status" value="1"/>
</dbReference>
<dbReference type="InterPro" id="IPR037359">
    <property type="entry name" value="NST/OST"/>
</dbReference>
<dbReference type="OrthoDB" id="981508at2"/>
<dbReference type="EMBL" id="QNTQ01000013">
    <property type="protein sequence ID" value="RBI84102.1"/>
    <property type="molecule type" value="Genomic_DNA"/>
</dbReference>
<comment type="caution">
    <text evidence="2">The sequence shown here is derived from an EMBL/GenBank/DDBJ whole genome shotgun (WGS) entry which is preliminary data.</text>
</comment>
<dbReference type="PANTHER" id="PTHR10605">
    <property type="entry name" value="HEPARAN SULFATE SULFOTRANSFERASE"/>
    <property type="match status" value="1"/>
</dbReference>
<evidence type="ECO:0000313" key="2">
    <source>
        <dbReference type="EMBL" id="RBI84102.1"/>
    </source>
</evidence>
<proteinExistence type="predicted"/>
<gene>
    <name evidence="2" type="ORF">DRV85_13940</name>
</gene>
<evidence type="ECO:0000313" key="3">
    <source>
        <dbReference type="Proteomes" id="UP000253370"/>
    </source>
</evidence>
<reference evidence="2 3" key="1">
    <citation type="submission" date="2018-07" db="EMBL/GenBank/DDBJ databases">
        <title>Rhodosalinus sp. strain E84T genomic sequence and assembly.</title>
        <authorList>
            <person name="Liu Z.-W."/>
            <person name="Lu D.-C."/>
        </authorList>
    </citation>
    <scope>NUCLEOTIDE SEQUENCE [LARGE SCALE GENOMIC DNA]</scope>
    <source>
        <strain evidence="2 3">E84</strain>
    </source>
</reference>
<organism evidence="2 3">
    <name type="scientific">Rhodosalinus halophilus</name>
    <dbReference type="NCBI Taxonomy" id="2259333"/>
    <lineage>
        <taxon>Bacteria</taxon>
        <taxon>Pseudomonadati</taxon>
        <taxon>Pseudomonadota</taxon>
        <taxon>Alphaproteobacteria</taxon>
        <taxon>Rhodobacterales</taxon>
        <taxon>Paracoccaceae</taxon>
        <taxon>Rhodosalinus</taxon>
    </lineage>
</organism>
<dbReference type="InterPro" id="IPR027417">
    <property type="entry name" value="P-loop_NTPase"/>
</dbReference>
<dbReference type="PANTHER" id="PTHR10605:SF56">
    <property type="entry name" value="BIFUNCTIONAL HEPARAN SULFATE N-DEACETYLASE_N-SULFOTRANSFERASE"/>
    <property type="match status" value="1"/>
</dbReference>
<sequence>MDGKDYLIILGAPKCGTTSLTAWMAGWPDTAVARGKETLFFTDYTERRWTGPGADHASHDGGTEAGFRGRFDHAPDAGLRVEASTDNLSCPQTPGRIADFAARSDVGRVRLVAVLRDPVERIVSEFEHTLRYGWQRPNLLRSLKLEDRRRRAMAHPLFWHVYRTRYHSQLAPFRAAFGADLLILDYHRLTEPDELQRLARFAGRDSAGMSTKLERRNARRVHARPQMEAVLREGALVTAARRLFPAGLRQRLRALALGQPQDRYTPNRRERAFILDRLATEIDGCVKDPEIRTDRWTSLHEE</sequence>
<dbReference type="Proteomes" id="UP000253370">
    <property type="component" value="Unassembled WGS sequence"/>
</dbReference>
<keyword evidence="1" id="KW-0808">Transferase</keyword>
<dbReference type="GO" id="GO:0008146">
    <property type="term" value="F:sulfotransferase activity"/>
    <property type="evidence" value="ECO:0007669"/>
    <property type="project" value="InterPro"/>
</dbReference>
<dbReference type="SUPFAM" id="SSF52540">
    <property type="entry name" value="P-loop containing nucleoside triphosphate hydrolases"/>
    <property type="match status" value="1"/>
</dbReference>
<evidence type="ECO:0000256" key="1">
    <source>
        <dbReference type="ARBA" id="ARBA00022679"/>
    </source>
</evidence>
<name>A0A365U8N6_9RHOB</name>
<keyword evidence="3" id="KW-1185">Reference proteome</keyword>
<evidence type="ECO:0008006" key="4">
    <source>
        <dbReference type="Google" id="ProtNLM"/>
    </source>
</evidence>
<protein>
    <recommendedName>
        <fullName evidence="4">Sulfotransferase domain-containing protein</fullName>
    </recommendedName>
</protein>
<accession>A0A365U8N6</accession>
<dbReference type="AlphaFoldDB" id="A0A365U8N6"/>